<sequence>MQIHSQTSQQPLPTDRAYVMSMTIKTFKGRRDVVVHLFRTGYDAATEDHAYPWQHLLGQPLDMHHTDDKGSRKVLLEAFTKEERDQILDYLAKRYEDRVSEIAARPMDFPIPLGLVPLSDIPEGQTIGFIRFDRTPNYSLPFAFHGLYDLSQHEPVVEEQD</sequence>
<dbReference type="EMBL" id="JAATJA010000001">
    <property type="protein sequence ID" value="NJB66610.1"/>
    <property type="molecule type" value="Genomic_DNA"/>
</dbReference>
<keyword evidence="2" id="KW-1185">Reference proteome</keyword>
<protein>
    <submittedName>
        <fullName evidence="1">Uncharacterized protein</fullName>
    </submittedName>
</protein>
<name>A0A846QHL9_9BACT</name>
<evidence type="ECO:0000313" key="1">
    <source>
        <dbReference type="EMBL" id="NJB66610.1"/>
    </source>
</evidence>
<comment type="caution">
    <text evidence="1">The sequence shown here is derived from an EMBL/GenBank/DDBJ whole genome shotgun (WGS) entry which is preliminary data.</text>
</comment>
<dbReference type="Proteomes" id="UP000580856">
    <property type="component" value="Unassembled WGS sequence"/>
</dbReference>
<dbReference type="AlphaFoldDB" id="A0A846QHL9"/>
<accession>A0A846QHL9</accession>
<gene>
    <name evidence="1" type="ORF">GGQ74_000250</name>
</gene>
<evidence type="ECO:0000313" key="2">
    <source>
        <dbReference type="Proteomes" id="UP000580856"/>
    </source>
</evidence>
<reference evidence="1 2" key="1">
    <citation type="submission" date="2020-03" db="EMBL/GenBank/DDBJ databases">
        <title>Genomic Encyclopedia of Type Strains, Phase IV (KMG-IV): sequencing the most valuable type-strain genomes for metagenomic binning, comparative biology and taxonomic classification.</title>
        <authorList>
            <person name="Goeker M."/>
        </authorList>
    </citation>
    <scope>NUCLEOTIDE SEQUENCE [LARGE SCALE GENOMIC DNA]</scope>
    <source>
        <strain evidence="1 2">DSM 24233</strain>
    </source>
</reference>
<organism evidence="1 2">
    <name type="scientific">Desulfobaculum xiamenense</name>
    <dbReference type="NCBI Taxonomy" id="995050"/>
    <lineage>
        <taxon>Bacteria</taxon>
        <taxon>Pseudomonadati</taxon>
        <taxon>Thermodesulfobacteriota</taxon>
        <taxon>Desulfovibrionia</taxon>
        <taxon>Desulfovibrionales</taxon>
        <taxon>Desulfovibrionaceae</taxon>
        <taxon>Desulfobaculum</taxon>
    </lineage>
</organism>
<dbReference type="RefSeq" id="WP_167939734.1">
    <property type="nucleotide sequence ID" value="NZ_JAATJA010000001.1"/>
</dbReference>
<proteinExistence type="predicted"/>